<dbReference type="Proteomes" id="UP000007303">
    <property type="component" value="Unassembled WGS sequence"/>
</dbReference>
<dbReference type="PANTHER" id="PTHR31915:SF5">
    <property type="entry name" value="CALCIUM-BINDING AND COILED-COIL DOMAIN-CONTAINING PROTEIN 1"/>
    <property type="match status" value="1"/>
</dbReference>
<comment type="similarity">
    <text evidence="6">Belongs to the CALCOCO family.</text>
</comment>
<reference evidence="11" key="3">
    <citation type="submission" date="2025-09" db="UniProtKB">
        <authorList>
            <consortium name="Ensembl"/>
        </authorList>
    </citation>
    <scope>IDENTIFICATION</scope>
</reference>
<evidence type="ECO:0000256" key="8">
    <source>
        <dbReference type="SAM" id="MobiDB-lite"/>
    </source>
</evidence>
<dbReference type="Gene3D" id="2.60.40.2840">
    <property type="match status" value="1"/>
</dbReference>
<name>H3BVR0_TETNG</name>
<dbReference type="InterPro" id="IPR051002">
    <property type="entry name" value="UBA_autophagy_assoc_protein"/>
</dbReference>
<dbReference type="InterPro" id="IPR012852">
    <property type="entry name" value="CALCOCO1-like"/>
</dbReference>
<dbReference type="Pfam" id="PF17751">
    <property type="entry name" value="SKICH"/>
    <property type="match status" value="1"/>
</dbReference>
<keyword evidence="12" id="KW-1185">Reference proteome</keyword>
<dbReference type="InterPro" id="IPR041611">
    <property type="entry name" value="SKICH"/>
</dbReference>
<evidence type="ECO:0000256" key="7">
    <source>
        <dbReference type="SAM" id="Coils"/>
    </source>
</evidence>
<feature type="region of interest" description="Disordered" evidence="8">
    <location>
        <begin position="258"/>
        <end position="326"/>
    </location>
</feature>
<evidence type="ECO:0000256" key="4">
    <source>
        <dbReference type="ARBA" id="ARBA00023054"/>
    </source>
</evidence>
<keyword evidence="4 7" id="KW-0175">Coiled coil</keyword>
<feature type="coiled-coil region" evidence="7">
    <location>
        <begin position="371"/>
        <end position="451"/>
    </location>
</feature>
<dbReference type="Pfam" id="PF07888">
    <property type="entry name" value="CALCOCO1"/>
    <property type="match status" value="1"/>
</dbReference>
<keyword evidence="5" id="KW-0539">Nucleus</keyword>
<evidence type="ECO:0000256" key="3">
    <source>
        <dbReference type="ARBA" id="ARBA00022490"/>
    </source>
</evidence>
<feature type="domain" description="SKICH" evidence="10">
    <location>
        <begin position="5"/>
        <end position="108"/>
    </location>
</feature>
<evidence type="ECO:0000256" key="5">
    <source>
        <dbReference type="ARBA" id="ARBA00023242"/>
    </source>
</evidence>
<accession>H3BVR0</accession>
<feature type="compositionally biased region" description="Basic and acidic residues" evidence="8">
    <location>
        <begin position="582"/>
        <end position="591"/>
    </location>
</feature>
<evidence type="ECO:0000313" key="11">
    <source>
        <dbReference type="Ensembl" id="ENSTNIP00000000072.1"/>
    </source>
</evidence>
<evidence type="ECO:0000256" key="2">
    <source>
        <dbReference type="ARBA" id="ARBA00004496"/>
    </source>
</evidence>
<dbReference type="AlphaFoldDB" id="H3BVR0"/>
<feature type="region of interest" description="Disordered" evidence="8">
    <location>
        <begin position="473"/>
        <end position="591"/>
    </location>
</feature>
<dbReference type="GeneTree" id="ENSGT00950000183025"/>
<proteinExistence type="inferred from homology"/>
<evidence type="ECO:0000313" key="12">
    <source>
        <dbReference type="Proteomes" id="UP000007303"/>
    </source>
</evidence>
<reference evidence="11" key="2">
    <citation type="submission" date="2025-08" db="UniProtKB">
        <authorList>
            <consortium name="Ensembl"/>
        </authorList>
    </citation>
    <scope>IDENTIFICATION</scope>
</reference>
<feature type="compositionally biased region" description="Basic and acidic residues" evidence="8">
    <location>
        <begin position="275"/>
        <end position="312"/>
    </location>
</feature>
<feature type="compositionally biased region" description="Polar residues" evidence="8">
    <location>
        <begin position="533"/>
        <end position="546"/>
    </location>
</feature>
<dbReference type="GO" id="GO:0005634">
    <property type="term" value="C:nucleus"/>
    <property type="evidence" value="ECO:0007669"/>
    <property type="project" value="UniProtKB-SubCell"/>
</dbReference>
<evidence type="ECO:0000256" key="1">
    <source>
        <dbReference type="ARBA" id="ARBA00004123"/>
    </source>
</evidence>
<dbReference type="GO" id="GO:0003713">
    <property type="term" value="F:transcription coactivator activity"/>
    <property type="evidence" value="ECO:0007669"/>
    <property type="project" value="TreeGrafter"/>
</dbReference>
<evidence type="ECO:0000256" key="6">
    <source>
        <dbReference type="ARBA" id="ARBA00037963"/>
    </source>
</evidence>
<evidence type="ECO:0000259" key="9">
    <source>
        <dbReference type="Pfam" id="PF07888"/>
    </source>
</evidence>
<dbReference type="Ensembl" id="ENSTNIT00000002248.1">
    <property type="protein sequence ID" value="ENSTNIP00000000072.1"/>
    <property type="gene ID" value="ENSTNIG00000015050.1"/>
</dbReference>
<dbReference type="GO" id="GO:0005737">
    <property type="term" value="C:cytoplasm"/>
    <property type="evidence" value="ECO:0007669"/>
    <property type="project" value="UniProtKB-SubCell"/>
</dbReference>
<protein>
    <submittedName>
        <fullName evidence="11">Calcium binding and coiled-coil domain 1a</fullName>
    </submittedName>
</protein>
<sequence>MEERVQFRNVGCSYFPQSRVDCHYTIASQHTWASSDWVGLFKVGWSSVKDYHTFVWALVPPNYEEGTEVNCCVQFQASYLPSPSCHEYEFVYVSAKGEVCSRSSKFTFCAPKPLEDLVTLEESHGEEEGTDMLLVVPRAELLQIRLQECLQERAELLQAHEAANRQREKEKMEYRGAREAWDRRHRELESEISRLQRELNRSFRQTQDMQRKQEEEQDLVELLAQEKSTLLEANEESRVRIRELEEDVRTLTQRTVDRETEMERMKERAKRAGAQRKEEESERSALQAEHEATLKEMRSLRERLNTSERTSEGLKSNLSSMVTQRDRTQSELHQARLQAAQLTLQLADASLALREGRARWAQERQSLQLSAEKDHERLQTLNAEIQKMEETLQEERMEKVKLEVEIGREKDCNRVQLCETRRELQELKASLRVTQKEKEQLLAEKQELMQYICQLEQKTGMVSSAKWSTAPLLFPGRPSSATSDSEDENPEALQPLRPPRPLGNYTLGEQGGPGSLDLTTPPPSPREAERSTVVINQPAPLSSPRQASADTAAHSSDSEEESDPLQCGRLGSGDETALLLPDHSDSGHRYN</sequence>
<keyword evidence="3" id="KW-0963">Cytoplasm</keyword>
<reference evidence="12" key="1">
    <citation type="journal article" date="2004" name="Nature">
        <title>Genome duplication in the teleost fish Tetraodon nigroviridis reveals the early vertebrate proto-karyotype.</title>
        <authorList>
            <person name="Jaillon O."/>
            <person name="Aury J.-M."/>
            <person name="Brunet F."/>
            <person name="Petit J.-L."/>
            <person name="Stange-Thomann N."/>
            <person name="Mauceli E."/>
            <person name="Bouneau L."/>
            <person name="Fischer C."/>
            <person name="Ozouf-Costaz C."/>
            <person name="Bernot A."/>
            <person name="Nicaud S."/>
            <person name="Jaffe D."/>
            <person name="Fisher S."/>
            <person name="Lutfalla G."/>
            <person name="Dossat C."/>
            <person name="Segurens B."/>
            <person name="Dasilva C."/>
            <person name="Salanoubat M."/>
            <person name="Levy M."/>
            <person name="Boudet N."/>
            <person name="Castellano S."/>
            <person name="Anthouard V."/>
            <person name="Jubin C."/>
            <person name="Castelli V."/>
            <person name="Katinka M."/>
            <person name="Vacherie B."/>
            <person name="Biemont C."/>
            <person name="Skalli Z."/>
            <person name="Cattolico L."/>
            <person name="Poulain J."/>
            <person name="De Berardinis V."/>
            <person name="Cruaud C."/>
            <person name="Duprat S."/>
            <person name="Brottier P."/>
            <person name="Coutanceau J.-P."/>
            <person name="Gouzy J."/>
            <person name="Parra G."/>
            <person name="Lardier G."/>
            <person name="Chapple C."/>
            <person name="McKernan K.J."/>
            <person name="McEwan P."/>
            <person name="Bosak S."/>
            <person name="Kellis M."/>
            <person name="Volff J.-N."/>
            <person name="Guigo R."/>
            <person name="Zody M.C."/>
            <person name="Mesirov J."/>
            <person name="Lindblad-Toh K."/>
            <person name="Birren B."/>
            <person name="Nusbaum C."/>
            <person name="Kahn D."/>
            <person name="Robinson-Rechavi M."/>
            <person name="Laudet V."/>
            <person name="Schachter V."/>
            <person name="Quetier F."/>
            <person name="Saurin W."/>
            <person name="Scarpelli C."/>
            <person name="Wincker P."/>
            <person name="Lander E.S."/>
            <person name="Weissenbach J."/>
            <person name="Roest Crollius H."/>
        </authorList>
    </citation>
    <scope>NUCLEOTIDE SEQUENCE [LARGE SCALE GENOMIC DNA]</scope>
</reference>
<evidence type="ECO:0000259" key="10">
    <source>
        <dbReference type="Pfam" id="PF17751"/>
    </source>
</evidence>
<comment type="subcellular location">
    <subcellularLocation>
        <location evidence="2">Cytoplasm</location>
    </subcellularLocation>
    <subcellularLocation>
        <location evidence="1">Nucleus</location>
    </subcellularLocation>
</comment>
<feature type="compositionally biased region" description="Polar residues" evidence="8">
    <location>
        <begin position="313"/>
        <end position="323"/>
    </location>
</feature>
<dbReference type="GO" id="GO:0045944">
    <property type="term" value="P:positive regulation of transcription by RNA polymerase II"/>
    <property type="evidence" value="ECO:0007669"/>
    <property type="project" value="TreeGrafter"/>
</dbReference>
<feature type="domain" description="Calcium binding and coiled-coil" evidence="9">
    <location>
        <begin position="288"/>
        <end position="550"/>
    </location>
</feature>
<dbReference type="PANTHER" id="PTHR31915">
    <property type="entry name" value="SKICH DOMAIN-CONTAINING PROTEIN"/>
    <property type="match status" value="1"/>
</dbReference>
<organism evidence="11 12">
    <name type="scientific">Tetraodon nigroviridis</name>
    <name type="common">Spotted green pufferfish</name>
    <name type="synonym">Chelonodon nigroviridis</name>
    <dbReference type="NCBI Taxonomy" id="99883"/>
    <lineage>
        <taxon>Eukaryota</taxon>
        <taxon>Metazoa</taxon>
        <taxon>Chordata</taxon>
        <taxon>Craniata</taxon>
        <taxon>Vertebrata</taxon>
        <taxon>Euteleostomi</taxon>
        <taxon>Actinopterygii</taxon>
        <taxon>Neopterygii</taxon>
        <taxon>Teleostei</taxon>
        <taxon>Neoteleostei</taxon>
        <taxon>Acanthomorphata</taxon>
        <taxon>Eupercaria</taxon>
        <taxon>Tetraodontiformes</taxon>
        <taxon>Tetradontoidea</taxon>
        <taxon>Tetraodontidae</taxon>
        <taxon>Tetraodon</taxon>
    </lineage>
</organism>